<gene>
    <name evidence="1" type="ORF">TIFTF001_025837</name>
</gene>
<dbReference type="AlphaFoldDB" id="A0AA88B1N1"/>
<accession>A0AA88B1N1</accession>
<comment type="caution">
    <text evidence="1">The sequence shown here is derived from an EMBL/GenBank/DDBJ whole genome shotgun (WGS) entry which is preliminary data.</text>
</comment>
<sequence>MRSQVTIRSGRRRQIAVERKKGKVGASGRSLDDALAGSNKDGVFIEGESALGLTQSEGNGIWRKDMPESLGSLKRTIITLYLWMEGGHASRGSLGATVGGRSIFFYPEDKSIFLWPIEASFGHGKYTMAERNLVFNMWDLILLREVGFYFDILGSKYGFYILGY</sequence>
<keyword evidence="2" id="KW-1185">Reference proteome</keyword>
<evidence type="ECO:0000313" key="2">
    <source>
        <dbReference type="Proteomes" id="UP001187192"/>
    </source>
</evidence>
<reference evidence="1" key="1">
    <citation type="submission" date="2023-07" db="EMBL/GenBank/DDBJ databases">
        <title>draft genome sequence of fig (Ficus carica).</title>
        <authorList>
            <person name="Takahashi T."/>
            <person name="Nishimura K."/>
        </authorList>
    </citation>
    <scope>NUCLEOTIDE SEQUENCE</scope>
</reference>
<organism evidence="1 2">
    <name type="scientific">Ficus carica</name>
    <name type="common">Common fig</name>
    <dbReference type="NCBI Taxonomy" id="3494"/>
    <lineage>
        <taxon>Eukaryota</taxon>
        <taxon>Viridiplantae</taxon>
        <taxon>Streptophyta</taxon>
        <taxon>Embryophyta</taxon>
        <taxon>Tracheophyta</taxon>
        <taxon>Spermatophyta</taxon>
        <taxon>Magnoliopsida</taxon>
        <taxon>eudicotyledons</taxon>
        <taxon>Gunneridae</taxon>
        <taxon>Pentapetalae</taxon>
        <taxon>rosids</taxon>
        <taxon>fabids</taxon>
        <taxon>Rosales</taxon>
        <taxon>Moraceae</taxon>
        <taxon>Ficeae</taxon>
        <taxon>Ficus</taxon>
    </lineage>
</organism>
<protein>
    <submittedName>
        <fullName evidence="1">Uncharacterized protein</fullName>
    </submittedName>
</protein>
<name>A0AA88B1N1_FICCA</name>
<dbReference type="EMBL" id="BTGU01000065">
    <property type="protein sequence ID" value="GMN56721.1"/>
    <property type="molecule type" value="Genomic_DNA"/>
</dbReference>
<dbReference type="Proteomes" id="UP001187192">
    <property type="component" value="Unassembled WGS sequence"/>
</dbReference>
<proteinExistence type="predicted"/>
<evidence type="ECO:0000313" key="1">
    <source>
        <dbReference type="EMBL" id="GMN56721.1"/>
    </source>
</evidence>